<feature type="domain" description="Transmembrane protein 106 C-terminal" evidence="3">
    <location>
        <begin position="136"/>
        <end position="266"/>
    </location>
</feature>
<dbReference type="AlphaFoldDB" id="A0A2T7P8T6"/>
<reference evidence="4 5" key="1">
    <citation type="submission" date="2018-04" db="EMBL/GenBank/DDBJ databases">
        <title>The genome of golden apple snail Pomacea canaliculata provides insight into stress tolerance and invasive adaptation.</title>
        <authorList>
            <person name="Liu C."/>
            <person name="Liu B."/>
            <person name="Ren Y."/>
            <person name="Zhang Y."/>
            <person name="Wang H."/>
            <person name="Li S."/>
            <person name="Jiang F."/>
            <person name="Yin L."/>
            <person name="Zhang G."/>
            <person name="Qian W."/>
            <person name="Fan W."/>
        </authorList>
    </citation>
    <scope>NUCLEOTIDE SEQUENCE [LARGE SCALE GENOMIC DNA]</scope>
    <source>
        <strain evidence="4">SZHN2017</strain>
        <tissue evidence="4">Muscle</tissue>
    </source>
</reference>
<evidence type="ECO:0000259" key="3">
    <source>
        <dbReference type="Pfam" id="PF07092"/>
    </source>
</evidence>
<organism evidence="4 5">
    <name type="scientific">Pomacea canaliculata</name>
    <name type="common">Golden apple snail</name>
    <dbReference type="NCBI Taxonomy" id="400727"/>
    <lineage>
        <taxon>Eukaryota</taxon>
        <taxon>Metazoa</taxon>
        <taxon>Spiralia</taxon>
        <taxon>Lophotrochozoa</taxon>
        <taxon>Mollusca</taxon>
        <taxon>Gastropoda</taxon>
        <taxon>Caenogastropoda</taxon>
        <taxon>Architaenioglossa</taxon>
        <taxon>Ampullarioidea</taxon>
        <taxon>Ampullariidae</taxon>
        <taxon>Pomacea</taxon>
    </lineage>
</organism>
<evidence type="ECO:0000313" key="5">
    <source>
        <dbReference type="Proteomes" id="UP000245119"/>
    </source>
</evidence>
<dbReference type="PANTHER" id="PTHR28556">
    <property type="entry name" value="TRANSMEMBRANE PROTEIN 106B"/>
    <property type="match status" value="1"/>
</dbReference>
<feature type="compositionally biased region" description="Polar residues" evidence="1">
    <location>
        <begin position="28"/>
        <end position="44"/>
    </location>
</feature>
<dbReference type="Proteomes" id="UP000245119">
    <property type="component" value="Linkage Group LG5"/>
</dbReference>
<dbReference type="OrthoDB" id="6127971at2759"/>
<accession>A0A2T7P8T6</accession>
<proteinExistence type="predicted"/>
<evidence type="ECO:0000313" key="4">
    <source>
        <dbReference type="EMBL" id="PVD29833.1"/>
    </source>
</evidence>
<keyword evidence="5" id="KW-1185">Reference proteome</keyword>
<dbReference type="InterPro" id="IPR048509">
    <property type="entry name" value="TMEM106_C"/>
</dbReference>
<comment type="caution">
    <text evidence="4">The sequence shown here is derived from an EMBL/GenBank/DDBJ whole genome shotgun (WGS) entry which is preliminary data.</text>
</comment>
<feature type="region of interest" description="Disordered" evidence="1">
    <location>
        <begin position="1"/>
        <end position="44"/>
    </location>
</feature>
<sequence length="269" mass="30360">MEQVEETRSSEYSGSRAANDKTPLIRGKSTQSINGAASDGTSGRMTNTEGYEELFKDSAPCPTCRGLGRKLKSSKGFLRIVELVRRVKDEVKVVGDQRVLYVAVATFICVVIAGLCMFFLFPRDVVVTSDHPPFLEPIFVNLNLSAYYVNFTVRNFYYFSNNNFYNVKITGAQVVSFYDQKVMSISLNKTEVNIPMRSTITYGIEMNFFLSSTNDWGFLVKFCEDPRSWVHNLPLTLELTANYTYLGHVEQATLMTYQSVSCYNNSAPV</sequence>
<keyword evidence="2" id="KW-0812">Transmembrane</keyword>
<dbReference type="InterPro" id="IPR009790">
    <property type="entry name" value="TMEM106"/>
</dbReference>
<evidence type="ECO:0000256" key="1">
    <source>
        <dbReference type="SAM" id="MobiDB-lite"/>
    </source>
</evidence>
<dbReference type="PANTHER" id="PTHR28556:SF4">
    <property type="entry name" value="TRANSMEMBRANE PROTEIN 106A"/>
    <property type="match status" value="1"/>
</dbReference>
<dbReference type="EMBL" id="PZQS01000005">
    <property type="protein sequence ID" value="PVD29833.1"/>
    <property type="molecule type" value="Genomic_DNA"/>
</dbReference>
<keyword evidence="2" id="KW-1133">Transmembrane helix</keyword>
<protein>
    <recommendedName>
        <fullName evidence="3">Transmembrane protein 106 C-terminal domain-containing protein</fullName>
    </recommendedName>
</protein>
<dbReference type="STRING" id="400727.A0A2T7P8T6"/>
<gene>
    <name evidence="4" type="ORF">C0Q70_09090</name>
</gene>
<feature type="transmembrane region" description="Helical" evidence="2">
    <location>
        <begin position="99"/>
        <end position="121"/>
    </location>
</feature>
<dbReference type="Pfam" id="PF07092">
    <property type="entry name" value="TMEM106"/>
    <property type="match status" value="1"/>
</dbReference>
<evidence type="ECO:0000256" key="2">
    <source>
        <dbReference type="SAM" id="Phobius"/>
    </source>
</evidence>
<name>A0A2T7P8T6_POMCA</name>
<keyword evidence="2" id="KW-0472">Membrane</keyword>